<keyword evidence="1" id="KW-0472">Membrane</keyword>
<dbReference type="EMBL" id="LN906597">
    <property type="protein sequence ID" value="CUT17110.1"/>
    <property type="molecule type" value="Genomic_DNA"/>
</dbReference>
<keyword evidence="1" id="KW-0812">Transmembrane</keyword>
<feature type="transmembrane region" description="Helical" evidence="1">
    <location>
        <begin position="109"/>
        <end position="127"/>
    </location>
</feature>
<evidence type="ECO:0000313" key="2">
    <source>
        <dbReference type="EMBL" id="CUT17110.1"/>
    </source>
</evidence>
<dbReference type="AlphaFoldDB" id="A0A0S4M479"/>
<feature type="transmembrane region" description="Helical" evidence="1">
    <location>
        <begin position="78"/>
        <end position="97"/>
    </location>
</feature>
<protein>
    <submittedName>
        <fullName evidence="2">Putative membrane protein</fullName>
    </submittedName>
</protein>
<keyword evidence="3" id="KW-1185">Reference proteome</keyword>
<proteinExistence type="predicted"/>
<name>A0A0S4M479_9BURK</name>
<gene>
    <name evidence="2" type="ORF">Ark11_0253</name>
</gene>
<organism evidence="2 3">
    <name type="scientific">Candidatus Ichthyocystis hellenicum</name>
    <dbReference type="NCBI Taxonomy" id="1561003"/>
    <lineage>
        <taxon>Bacteria</taxon>
        <taxon>Pseudomonadati</taxon>
        <taxon>Pseudomonadota</taxon>
        <taxon>Betaproteobacteria</taxon>
        <taxon>Burkholderiales</taxon>
        <taxon>Candidatus Ichthyocystis</taxon>
    </lineage>
</organism>
<reference evidence="3" key="1">
    <citation type="submission" date="2015-11" db="EMBL/GenBank/DDBJ databases">
        <authorList>
            <person name="Seth-Smith H.M.B."/>
        </authorList>
    </citation>
    <scope>NUCLEOTIDE SEQUENCE [LARGE SCALE GENOMIC DNA]</scope>
    <source>
        <strain evidence="3">2013Ark11</strain>
    </source>
</reference>
<sequence>MSPLGRQLPPQLEEGREEIAEVAVEIPEDAVTSREERSGGFLGTASNMVRSCLSLTRSRLSHASDELENENVSKHPSIMVSFYFLILSFLFLGAFLFSKLAGEKTTASFFLSCALLILALAITGYSYEPVRRLLRGQPLENKRSSTSKNC</sequence>
<dbReference type="Proteomes" id="UP000198651">
    <property type="component" value="Chromosome I"/>
</dbReference>
<evidence type="ECO:0000256" key="1">
    <source>
        <dbReference type="SAM" id="Phobius"/>
    </source>
</evidence>
<accession>A0A0S4M479</accession>
<dbReference type="RefSeq" id="WP_092342832.1">
    <property type="nucleotide sequence ID" value="NZ_LN906597.1"/>
</dbReference>
<keyword evidence="1" id="KW-1133">Transmembrane helix</keyword>
<evidence type="ECO:0000313" key="3">
    <source>
        <dbReference type="Proteomes" id="UP000198651"/>
    </source>
</evidence>